<comment type="caution">
    <text evidence="1">The sequence shown here is derived from an EMBL/GenBank/DDBJ whole genome shotgun (WGS) entry which is preliminary data.</text>
</comment>
<reference evidence="1 2" key="1">
    <citation type="submission" date="2020-04" db="EMBL/GenBank/DDBJ databases">
        <title>MicrobeNet Type strains.</title>
        <authorList>
            <person name="Nicholson A.C."/>
        </authorList>
    </citation>
    <scope>NUCLEOTIDE SEQUENCE [LARGE SCALE GENOMIC DNA]</scope>
    <source>
        <strain evidence="1 2">JCM 12354</strain>
    </source>
</reference>
<accession>A0A846Y3S4</accession>
<dbReference type="RefSeq" id="WP_067876436.1">
    <property type="nucleotide sequence ID" value="NZ_JAAXOP010000018.1"/>
</dbReference>
<dbReference type="Proteomes" id="UP000565711">
    <property type="component" value="Unassembled WGS sequence"/>
</dbReference>
<evidence type="ECO:0000313" key="2">
    <source>
        <dbReference type="Proteomes" id="UP000565711"/>
    </source>
</evidence>
<organism evidence="1 2">
    <name type="scientific">Nocardia vermiculata</name>
    <dbReference type="NCBI Taxonomy" id="257274"/>
    <lineage>
        <taxon>Bacteria</taxon>
        <taxon>Bacillati</taxon>
        <taxon>Actinomycetota</taxon>
        <taxon>Actinomycetes</taxon>
        <taxon>Mycobacteriales</taxon>
        <taxon>Nocardiaceae</taxon>
        <taxon>Nocardia</taxon>
    </lineage>
</organism>
<dbReference type="AlphaFoldDB" id="A0A846Y3S4"/>
<sequence length="79" mass="8886">MTWWRGRGRSTDGRMRGAEIDALFGPSRKHVHERNEWIAVAKVDDRLSGDDPVVDLPAGTVTLAQHQHADVGEPHERHP</sequence>
<keyword evidence="2" id="KW-1185">Reference proteome</keyword>
<gene>
    <name evidence="1" type="ORF">HGA08_25090</name>
</gene>
<protein>
    <submittedName>
        <fullName evidence="1">Uncharacterized protein</fullName>
    </submittedName>
</protein>
<dbReference type="EMBL" id="JAAXOP010000018">
    <property type="protein sequence ID" value="NKY53477.1"/>
    <property type="molecule type" value="Genomic_DNA"/>
</dbReference>
<proteinExistence type="predicted"/>
<name>A0A846Y3S4_9NOCA</name>
<evidence type="ECO:0000313" key="1">
    <source>
        <dbReference type="EMBL" id="NKY53477.1"/>
    </source>
</evidence>